<proteinExistence type="inferred from homology"/>
<dbReference type="GO" id="GO:0000244">
    <property type="term" value="P:spliceosomal tri-snRNP complex assembly"/>
    <property type="evidence" value="ECO:0007669"/>
    <property type="project" value="TreeGrafter"/>
</dbReference>
<feature type="region of interest" description="Disordered" evidence="2">
    <location>
        <begin position="154"/>
        <end position="225"/>
    </location>
</feature>
<dbReference type="PANTHER" id="PTHR12689">
    <property type="entry name" value="A1 CISTRON SPLICING FACTOR AAR2-RELATED"/>
    <property type="match status" value="1"/>
</dbReference>
<evidence type="ECO:0000259" key="4">
    <source>
        <dbReference type="Pfam" id="PF20981"/>
    </source>
</evidence>
<dbReference type="EMBL" id="CDMZ01001635">
    <property type="protein sequence ID" value="CEM35481.1"/>
    <property type="molecule type" value="Genomic_DNA"/>
</dbReference>
<sequence>MTDVEEIVRRREEGGVVLMLDSPPGCRVGIDYMMWRLGPKFLGIKSIPPGAHFLYWELGDGDEEYAETRAGRFVFLGPGETAVFRWSEKEEAFLEVEEEERDRYAEGVDDLHFEANLGPYPSETLSQWTEVSTFISKNVVSKIQPVNRLICSASQPVSSRTGNQQSVEERPKQTAGERGAALKRDEDGEMKKGGGEADALAIGERDEDQPTPAASSSSSSSSSIAIGNPQMEQFDAPMQTGGRLFFSDIPKLPPQSGGLKGSDLTAWMFDKSDALNRLIQKEYPKDPRDLLGELQAAFVVFFLGQNFDGFEQWKALVTLLCSCDAAVKRRPSFFADLIRVLFGQVMQAPDDLCTDALLGGNFLVRSLAELAEVCEDETVDPKVRVRAAHLRRAAKERFGSDLLDPQILGDDAPVIVGLDDADLEKLHMECREASEEVVIN</sequence>
<evidence type="ECO:0000259" key="3">
    <source>
        <dbReference type="Pfam" id="PF05282"/>
    </source>
</evidence>
<dbReference type="PANTHER" id="PTHR12689:SF4">
    <property type="entry name" value="PROTEIN AAR2 HOMOLOG"/>
    <property type="match status" value="1"/>
</dbReference>
<dbReference type="InterPro" id="IPR033648">
    <property type="entry name" value="AAR2_C"/>
</dbReference>
<dbReference type="Pfam" id="PF20981">
    <property type="entry name" value="AAR2_1st"/>
    <property type="match status" value="1"/>
</dbReference>
<dbReference type="InterPro" id="IPR038514">
    <property type="entry name" value="AAR2_C_sf"/>
</dbReference>
<dbReference type="Gene3D" id="2.60.34.20">
    <property type="match status" value="1"/>
</dbReference>
<protein>
    <recommendedName>
        <fullName evidence="6">AAR2 splicing factor homolog</fullName>
    </recommendedName>
</protein>
<dbReference type="CDD" id="cd13778">
    <property type="entry name" value="Aar2_C"/>
    <property type="match status" value="1"/>
</dbReference>
<feature type="compositionally biased region" description="Polar residues" evidence="2">
    <location>
        <begin position="154"/>
        <end position="166"/>
    </location>
</feature>
<feature type="domain" description="AAR2 C-terminal" evidence="3">
    <location>
        <begin position="246"/>
        <end position="402"/>
    </location>
</feature>
<feature type="compositionally biased region" description="Basic and acidic residues" evidence="2">
    <location>
        <begin position="180"/>
        <end position="195"/>
    </location>
</feature>
<dbReference type="InterPro" id="IPR033647">
    <property type="entry name" value="Aar2_N"/>
</dbReference>
<dbReference type="InterPro" id="IPR038516">
    <property type="entry name" value="AAR2_N_sf"/>
</dbReference>
<dbReference type="CDD" id="cd13777">
    <property type="entry name" value="Aar2_N"/>
    <property type="match status" value="1"/>
</dbReference>
<reference evidence="5" key="1">
    <citation type="submission" date="2014-11" db="EMBL/GenBank/DDBJ databases">
        <authorList>
            <person name="Otto D Thomas"/>
            <person name="Naeem Raeece"/>
        </authorList>
    </citation>
    <scope>NUCLEOTIDE SEQUENCE</scope>
</reference>
<accession>A0A0G4GWV5</accession>
<dbReference type="Pfam" id="PF05282">
    <property type="entry name" value="AAR2"/>
    <property type="match status" value="1"/>
</dbReference>
<dbReference type="VEuPathDB" id="CryptoDB:Cvel_5343"/>
<dbReference type="AlphaFoldDB" id="A0A0G4GWV5"/>
<evidence type="ECO:0008006" key="6">
    <source>
        <dbReference type="Google" id="ProtNLM"/>
    </source>
</evidence>
<evidence type="ECO:0000256" key="1">
    <source>
        <dbReference type="ARBA" id="ARBA00006281"/>
    </source>
</evidence>
<evidence type="ECO:0000313" key="5">
    <source>
        <dbReference type="EMBL" id="CEM35481.1"/>
    </source>
</evidence>
<dbReference type="PhylomeDB" id="A0A0G4GWV5"/>
<evidence type="ECO:0000256" key="2">
    <source>
        <dbReference type="SAM" id="MobiDB-lite"/>
    </source>
</evidence>
<dbReference type="InterPro" id="IPR007946">
    <property type="entry name" value="AAR2"/>
</dbReference>
<feature type="domain" description="AAR2 N-terminal" evidence="4">
    <location>
        <begin position="14"/>
        <end position="145"/>
    </location>
</feature>
<comment type="similarity">
    <text evidence="1">Belongs to the AAR2 family.</text>
</comment>
<organism evidence="5">
    <name type="scientific">Chromera velia CCMP2878</name>
    <dbReference type="NCBI Taxonomy" id="1169474"/>
    <lineage>
        <taxon>Eukaryota</taxon>
        <taxon>Sar</taxon>
        <taxon>Alveolata</taxon>
        <taxon>Colpodellida</taxon>
        <taxon>Chromeraceae</taxon>
        <taxon>Chromera</taxon>
    </lineage>
</organism>
<dbReference type="Gene3D" id="1.25.40.550">
    <property type="entry name" value="Aar2, C-terminal domain-like"/>
    <property type="match status" value="1"/>
</dbReference>
<gene>
    <name evidence="5" type="ORF">Cvel_5343</name>
</gene>
<name>A0A0G4GWV5_9ALVE</name>